<proteinExistence type="predicted"/>
<dbReference type="EnsemblPlants" id="OMERI03G05470.1">
    <property type="protein sequence ID" value="OMERI03G05470.1"/>
    <property type="gene ID" value="OMERI03G05470"/>
</dbReference>
<dbReference type="AlphaFoldDB" id="A0A0E0CW30"/>
<feature type="region of interest" description="Disordered" evidence="1">
    <location>
        <begin position="1"/>
        <end position="25"/>
    </location>
</feature>
<accession>A0A0E0CW30</accession>
<dbReference type="HOGENOM" id="CLU_1121596_0_0_1"/>
<evidence type="ECO:0000313" key="3">
    <source>
        <dbReference type="Proteomes" id="UP000008021"/>
    </source>
</evidence>
<reference evidence="2" key="2">
    <citation type="submission" date="2018-05" db="EMBL/GenBank/DDBJ databases">
        <title>OmerRS3 (Oryza meridionalis Reference Sequence Version 3).</title>
        <authorList>
            <person name="Zhang J."/>
            <person name="Kudrna D."/>
            <person name="Lee S."/>
            <person name="Talag J."/>
            <person name="Welchert J."/>
            <person name="Wing R.A."/>
        </authorList>
    </citation>
    <scope>NUCLEOTIDE SEQUENCE [LARGE SCALE GENOMIC DNA]</scope>
    <source>
        <strain evidence="2">cv. OR44</strain>
    </source>
</reference>
<sequence>MEKGEDLKLTSKEKTGEGERRRRRRRRRLGCTWSSNCRRFLLSPASTAAHPPAVAAASTSAFAAAADHSERASPPCASQPHRLFSFIRTVQPLPSPPSATATVAIPPLAMEWHEALGGAGCASLSLPQRSRRSGLAGLKMARVASTASRWRASAAVVGWAPAEQGSGEDDDGGSVVPGASVLGAGEVDEHVLGGAGAALRRETSATSNDRLARQRCRISAMAVAVAASSCTTAADAAHNHVVVAIAVF</sequence>
<keyword evidence="3" id="KW-1185">Reference proteome</keyword>
<evidence type="ECO:0000256" key="1">
    <source>
        <dbReference type="SAM" id="MobiDB-lite"/>
    </source>
</evidence>
<name>A0A0E0CW30_9ORYZ</name>
<evidence type="ECO:0000313" key="2">
    <source>
        <dbReference type="EnsemblPlants" id="OMERI03G05470.1"/>
    </source>
</evidence>
<feature type="compositionally biased region" description="Basic and acidic residues" evidence="1">
    <location>
        <begin position="1"/>
        <end position="20"/>
    </location>
</feature>
<reference evidence="2" key="1">
    <citation type="submission" date="2015-04" db="UniProtKB">
        <authorList>
            <consortium name="EnsemblPlants"/>
        </authorList>
    </citation>
    <scope>IDENTIFICATION</scope>
</reference>
<dbReference type="Gramene" id="OMERI03G05470.1">
    <property type="protein sequence ID" value="OMERI03G05470.1"/>
    <property type="gene ID" value="OMERI03G05470"/>
</dbReference>
<protein>
    <submittedName>
        <fullName evidence="2">Uncharacterized protein</fullName>
    </submittedName>
</protein>
<dbReference type="Proteomes" id="UP000008021">
    <property type="component" value="Chromosome 3"/>
</dbReference>
<organism evidence="2">
    <name type="scientific">Oryza meridionalis</name>
    <dbReference type="NCBI Taxonomy" id="40149"/>
    <lineage>
        <taxon>Eukaryota</taxon>
        <taxon>Viridiplantae</taxon>
        <taxon>Streptophyta</taxon>
        <taxon>Embryophyta</taxon>
        <taxon>Tracheophyta</taxon>
        <taxon>Spermatophyta</taxon>
        <taxon>Magnoliopsida</taxon>
        <taxon>Liliopsida</taxon>
        <taxon>Poales</taxon>
        <taxon>Poaceae</taxon>
        <taxon>BOP clade</taxon>
        <taxon>Oryzoideae</taxon>
        <taxon>Oryzeae</taxon>
        <taxon>Oryzinae</taxon>
        <taxon>Oryza</taxon>
    </lineage>
</organism>